<keyword evidence="5 6" id="KW-0269">Exonuclease</keyword>
<dbReference type="Gene3D" id="3.30.420.10">
    <property type="entry name" value="Ribonuclease H-like superfamily/Ribonuclease H"/>
    <property type="match status" value="1"/>
</dbReference>
<dbReference type="SMART" id="SM00341">
    <property type="entry name" value="HRDC"/>
    <property type="match status" value="1"/>
</dbReference>
<sequence length="382" mass="42302">MQLITDTKTLAETMRAVARRPYAAIDTEFMREKTYWPILCLVQVAAEGVEAVIDPLASGIELDPLLETLQDERVVKVFHAARQDVEIFHHLTDAAPTPLFDTQIAAMACGFGDQIGYEPLMRALLGARIDKGSRFTDWSRRPLSQAQLAYALSDVTYLRDAYPILEKKLAADDRAHWVAEEMAALADPALYRIAPEEAWKRLKLKGVRPADLGPVIKLAEWREREAQTRDAPRGRILKDEAIFELARLKPKTPAELARARSIPTGFERSRAGQAILDAIAAGAAMDKKALPKIDRAERRAPPPDVLDLLKVLLKRQCERFHVAPKLVASAADLEAIALGEDAPALHGWRREVFGALALRLRRGEIALKLGRAGVDVVPAGDQ</sequence>
<protein>
    <recommendedName>
        <fullName evidence="6">Ribonuclease D</fullName>
        <shortName evidence="6">RNase D</shortName>
        <ecNumber evidence="6">3.1.13.5</ecNumber>
    </recommendedName>
</protein>
<dbReference type="GO" id="GO:0003676">
    <property type="term" value="F:nucleic acid binding"/>
    <property type="evidence" value="ECO:0007669"/>
    <property type="project" value="InterPro"/>
</dbReference>
<dbReference type="InterPro" id="IPR010997">
    <property type="entry name" value="HRDC-like_sf"/>
</dbReference>
<dbReference type="GO" id="GO:0005737">
    <property type="term" value="C:cytoplasm"/>
    <property type="evidence" value="ECO:0007669"/>
    <property type="project" value="UniProtKB-SubCell"/>
</dbReference>
<comment type="similarity">
    <text evidence="6">Belongs to the RNase D family.</text>
</comment>
<evidence type="ECO:0000256" key="1">
    <source>
        <dbReference type="ARBA" id="ARBA00022490"/>
    </source>
</evidence>
<dbReference type="InterPro" id="IPR044876">
    <property type="entry name" value="HRDC_dom_sf"/>
</dbReference>
<evidence type="ECO:0000256" key="5">
    <source>
        <dbReference type="ARBA" id="ARBA00022839"/>
    </source>
</evidence>
<keyword evidence="1 6" id="KW-0963">Cytoplasm</keyword>
<dbReference type="RefSeq" id="WP_089412530.1">
    <property type="nucleotide sequence ID" value="NZ_FZQA01000004.1"/>
</dbReference>
<evidence type="ECO:0000256" key="4">
    <source>
        <dbReference type="ARBA" id="ARBA00022801"/>
    </source>
</evidence>
<reference evidence="8 9" key="1">
    <citation type="submission" date="2017-07" db="EMBL/GenBank/DDBJ databases">
        <authorList>
            <person name="Sun Z.S."/>
            <person name="Albrecht U."/>
            <person name="Echele G."/>
            <person name="Lee C.C."/>
        </authorList>
    </citation>
    <scope>NUCLEOTIDE SEQUENCE [LARGE SCALE GENOMIC DNA]</scope>
    <source>
        <strain evidence="8 9">CGMCC 1.12710</strain>
    </source>
</reference>
<dbReference type="HAMAP" id="MF_01899">
    <property type="entry name" value="RNase_D"/>
    <property type="match status" value="1"/>
</dbReference>
<accession>A0A239PV28</accession>
<dbReference type="GO" id="GO:0042780">
    <property type="term" value="P:tRNA 3'-end processing"/>
    <property type="evidence" value="ECO:0007669"/>
    <property type="project" value="UniProtKB-UniRule"/>
</dbReference>
<dbReference type="SUPFAM" id="SSF53098">
    <property type="entry name" value="Ribonuclease H-like"/>
    <property type="match status" value="1"/>
</dbReference>
<dbReference type="InterPro" id="IPR036397">
    <property type="entry name" value="RNaseH_sf"/>
</dbReference>
<dbReference type="InterPro" id="IPR002121">
    <property type="entry name" value="HRDC_dom"/>
</dbReference>
<dbReference type="InterPro" id="IPR012337">
    <property type="entry name" value="RNaseH-like_sf"/>
</dbReference>
<comment type="function">
    <text evidence="6">Exonuclease involved in the 3' processing of various precursor tRNAs. Initiates hydrolysis at the 3'-terminus of an RNA molecule and releases 5'-mononucleotides.</text>
</comment>
<dbReference type="OrthoDB" id="9800549at2"/>
<dbReference type="EC" id="3.1.13.5" evidence="6"/>
<dbReference type="InterPro" id="IPR006292">
    <property type="entry name" value="RNase_D"/>
</dbReference>
<evidence type="ECO:0000256" key="3">
    <source>
        <dbReference type="ARBA" id="ARBA00022722"/>
    </source>
</evidence>
<keyword evidence="2 6" id="KW-0819">tRNA processing</keyword>
<gene>
    <name evidence="6" type="primary">rnd</name>
    <name evidence="8" type="ORF">SAMN06297382_2062</name>
</gene>
<keyword evidence="4 6" id="KW-0378">Hydrolase</keyword>
<dbReference type="SMART" id="SM00474">
    <property type="entry name" value="35EXOc"/>
    <property type="match status" value="1"/>
</dbReference>
<dbReference type="AlphaFoldDB" id="A0A239PV28"/>
<dbReference type="PROSITE" id="PS50967">
    <property type="entry name" value="HRDC"/>
    <property type="match status" value="1"/>
</dbReference>
<dbReference type="Pfam" id="PF00570">
    <property type="entry name" value="HRDC"/>
    <property type="match status" value="1"/>
</dbReference>
<dbReference type="InterPro" id="IPR051086">
    <property type="entry name" value="RNase_D-like"/>
</dbReference>
<dbReference type="SUPFAM" id="SSF47819">
    <property type="entry name" value="HRDC-like"/>
    <property type="match status" value="2"/>
</dbReference>
<comment type="cofactor">
    <cofactor evidence="6">
        <name>a divalent metal cation</name>
        <dbReference type="ChEBI" id="CHEBI:60240"/>
    </cofactor>
</comment>
<comment type="subcellular location">
    <subcellularLocation>
        <location evidence="6">Cytoplasm</location>
    </subcellularLocation>
</comment>
<dbReference type="CDD" id="cd06142">
    <property type="entry name" value="RNaseD_exo"/>
    <property type="match status" value="1"/>
</dbReference>
<keyword evidence="3 6" id="KW-0540">Nuclease</keyword>
<dbReference type="Proteomes" id="UP000198346">
    <property type="component" value="Unassembled WGS sequence"/>
</dbReference>
<dbReference type="InterPro" id="IPR002562">
    <property type="entry name" value="3'-5'_exonuclease_dom"/>
</dbReference>
<name>A0A239PV28_9PROT</name>
<proteinExistence type="inferred from homology"/>
<dbReference type="Pfam" id="PF01612">
    <property type="entry name" value="DNA_pol_A_exo1"/>
    <property type="match status" value="1"/>
</dbReference>
<keyword evidence="9" id="KW-1185">Reference proteome</keyword>
<dbReference type="GO" id="GO:0008408">
    <property type="term" value="F:3'-5' exonuclease activity"/>
    <property type="evidence" value="ECO:0007669"/>
    <property type="project" value="InterPro"/>
</dbReference>
<dbReference type="GO" id="GO:0033890">
    <property type="term" value="F:ribonuclease D activity"/>
    <property type="evidence" value="ECO:0007669"/>
    <property type="project" value="UniProtKB-UniRule"/>
</dbReference>
<evidence type="ECO:0000313" key="9">
    <source>
        <dbReference type="Proteomes" id="UP000198346"/>
    </source>
</evidence>
<dbReference type="NCBIfam" id="TIGR01388">
    <property type="entry name" value="rnd"/>
    <property type="match status" value="1"/>
</dbReference>
<evidence type="ECO:0000313" key="8">
    <source>
        <dbReference type="EMBL" id="SNT74154.1"/>
    </source>
</evidence>
<feature type="domain" description="HRDC" evidence="7">
    <location>
        <begin position="208"/>
        <end position="289"/>
    </location>
</feature>
<dbReference type="GO" id="GO:0000166">
    <property type="term" value="F:nucleotide binding"/>
    <property type="evidence" value="ECO:0007669"/>
    <property type="project" value="InterPro"/>
</dbReference>
<evidence type="ECO:0000256" key="2">
    <source>
        <dbReference type="ARBA" id="ARBA00022694"/>
    </source>
</evidence>
<organism evidence="8 9">
    <name type="scientific">Amphiplicatus metriothermophilus</name>
    <dbReference type="NCBI Taxonomy" id="1519374"/>
    <lineage>
        <taxon>Bacteria</taxon>
        <taxon>Pseudomonadati</taxon>
        <taxon>Pseudomonadota</taxon>
        <taxon>Alphaproteobacteria</taxon>
        <taxon>Parvularculales</taxon>
        <taxon>Parvularculaceae</taxon>
        <taxon>Amphiplicatus</taxon>
    </lineage>
</organism>
<comment type="catalytic activity">
    <reaction evidence="6">
        <text>Exonucleolytic cleavage that removes extra residues from the 3'-terminus of tRNA to produce 5'-mononucleotides.</text>
        <dbReference type="EC" id="3.1.13.5"/>
    </reaction>
</comment>
<dbReference type="PANTHER" id="PTHR47649">
    <property type="entry name" value="RIBONUCLEASE D"/>
    <property type="match status" value="1"/>
</dbReference>
<dbReference type="PANTHER" id="PTHR47649:SF1">
    <property type="entry name" value="RIBONUCLEASE D"/>
    <property type="match status" value="1"/>
</dbReference>
<evidence type="ECO:0000259" key="7">
    <source>
        <dbReference type="PROSITE" id="PS50967"/>
    </source>
</evidence>
<dbReference type="Gene3D" id="1.10.150.80">
    <property type="entry name" value="HRDC domain"/>
    <property type="match status" value="1"/>
</dbReference>
<dbReference type="EMBL" id="FZQA01000004">
    <property type="protein sequence ID" value="SNT74154.1"/>
    <property type="molecule type" value="Genomic_DNA"/>
</dbReference>
<evidence type="ECO:0000256" key="6">
    <source>
        <dbReference type="HAMAP-Rule" id="MF_01899"/>
    </source>
</evidence>